<evidence type="ECO:0000256" key="1">
    <source>
        <dbReference type="ARBA" id="ARBA00022801"/>
    </source>
</evidence>
<dbReference type="GO" id="GO:0005975">
    <property type="term" value="P:carbohydrate metabolic process"/>
    <property type="evidence" value="ECO:0007669"/>
    <property type="project" value="TreeGrafter"/>
</dbReference>
<proteinExistence type="predicted"/>
<evidence type="ECO:0000259" key="2">
    <source>
        <dbReference type="Pfam" id="PF03629"/>
    </source>
</evidence>
<dbReference type="EMBL" id="JAPDPJ010000121">
    <property type="protein sequence ID" value="MCW3789522.1"/>
    <property type="molecule type" value="Genomic_DNA"/>
</dbReference>
<dbReference type="InterPro" id="IPR039329">
    <property type="entry name" value="SIAE"/>
</dbReference>
<comment type="caution">
    <text evidence="3">The sequence shown here is derived from an EMBL/GenBank/DDBJ whole genome shotgun (WGS) entry which is preliminary data.</text>
</comment>
<evidence type="ECO:0000313" key="3">
    <source>
        <dbReference type="EMBL" id="MCW3789522.1"/>
    </source>
</evidence>
<keyword evidence="1" id="KW-0378">Hydrolase</keyword>
<dbReference type="Proteomes" id="UP001209229">
    <property type="component" value="Unassembled WGS sequence"/>
</dbReference>
<reference evidence="3" key="1">
    <citation type="submission" date="2022-10" db="EMBL/GenBank/DDBJ databases">
        <authorList>
            <person name="Yu W.X."/>
        </authorList>
    </citation>
    <scope>NUCLEOTIDE SEQUENCE</scope>
    <source>
        <strain evidence="3">AAT</strain>
    </source>
</reference>
<dbReference type="PANTHER" id="PTHR22901:SF0">
    <property type="entry name" value="SIALATE O-ACETYLESTERASE"/>
    <property type="match status" value="1"/>
</dbReference>
<keyword evidence="4" id="KW-1185">Reference proteome</keyword>
<dbReference type="InterPro" id="IPR005181">
    <property type="entry name" value="SASA"/>
</dbReference>
<dbReference type="GO" id="GO:0001681">
    <property type="term" value="F:sialate O-acetylesterase activity"/>
    <property type="evidence" value="ECO:0007669"/>
    <property type="project" value="InterPro"/>
</dbReference>
<protein>
    <submittedName>
        <fullName evidence="3">Sialate O-acetylesterase</fullName>
    </submittedName>
</protein>
<organism evidence="3 4">
    <name type="scientific">Plebeiibacterium sediminum</name>
    <dbReference type="NCBI Taxonomy" id="2992112"/>
    <lineage>
        <taxon>Bacteria</taxon>
        <taxon>Pseudomonadati</taxon>
        <taxon>Bacteroidota</taxon>
        <taxon>Bacteroidia</taxon>
        <taxon>Marinilabiliales</taxon>
        <taxon>Marinilabiliaceae</taxon>
        <taxon>Plebeiibacterium</taxon>
    </lineage>
</organism>
<dbReference type="AlphaFoldDB" id="A0AAE3M9Q1"/>
<name>A0AAE3M9Q1_9BACT</name>
<dbReference type="PANTHER" id="PTHR22901">
    <property type="entry name" value="SIALATE O-ACETYLESTERASE"/>
    <property type="match status" value="1"/>
</dbReference>
<dbReference type="RefSeq" id="WP_301193071.1">
    <property type="nucleotide sequence ID" value="NZ_JAPDPJ010000121.1"/>
</dbReference>
<dbReference type="InterPro" id="IPR036514">
    <property type="entry name" value="SGNH_hydro_sf"/>
</dbReference>
<sequence length="474" mass="53878">MKIKSYKGISMLLISILFLFAEHTITANVSLPSIFGNHMVMQQNADVKLWGWGKPFENIKVTTSWSNDTLKTVVNNNGHWSFMLHTPKSGETHHITIQGYNKVVIDDILMGEVWLCSGQSNMEWCASYGFINSEEEIKNATHEEIRLFHVNWRTSPYRCIDVDGEWIKCTPETMKDFSAIGYFFGRELNQKLNVPVGLISSNWGGTPVEAWIPSEKILGNPDLNDAANKVPYFPWAPNKPGYTFNSMIAPIIPFTIKGVLWYQGEANVDNSYAYTDMLKVLVKCWREEFKTNFAFHYAQIAPFKDYQKTSGVEIRDAQRRALDVIPNSNMIVVSDIGDTTDIHPRNKIDAGKRFAYSALNKTYGLTEYPLSGPLFKDYTINGNKVEVSFKYSEGLHCTEKELKMFEVAGKDLKWYPAKAVIKNDKVIVSSKEVKAPVHVRLGWTNSATLNLFNKDNLPASSFTTEEWSKVMHSL</sequence>
<gene>
    <name evidence="3" type="ORF">OM075_23890</name>
</gene>
<dbReference type="Gene3D" id="3.40.50.1110">
    <property type="entry name" value="SGNH hydrolase"/>
    <property type="match status" value="1"/>
</dbReference>
<evidence type="ECO:0000313" key="4">
    <source>
        <dbReference type="Proteomes" id="UP001209229"/>
    </source>
</evidence>
<dbReference type="Pfam" id="PF03629">
    <property type="entry name" value="SASA"/>
    <property type="match status" value="1"/>
</dbReference>
<accession>A0AAE3M9Q1</accession>
<feature type="domain" description="Sialate O-acetylesterase" evidence="2">
    <location>
        <begin position="112"/>
        <end position="358"/>
    </location>
</feature>
<dbReference type="SUPFAM" id="SSF52266">
    <property type="entry name" value="SGNH hydrolase"/>
    <property type="match status" value="1"/>
</dbReference>